<keyword evidence="2 3" id="KW-0694">RNA-binding</keyword>
<accession>A0A250KPN1</accession>
<evidence type="ECO:0000313" key="5">
    <source>
        <dbReference type="EMBL" id="BBA33640.1"/>
    </source>
</evidence>
<dbReference type="NCBIfam" id="TIGR00086">
    <property type="entry name" value="smpB"/>
    <property type="match status" value="1"/>
</dbReference>
<evidence type="ECO:0000256" key="4">
    <source>
        <dbReference type="SAM" id="MobiDB-lite"/>
    </source>
</evidence>
<dbReference type="HAMAP" id="MF_00023">
    <property type="entry name" value="SmpB"/>
    <property type="match status" value="1"/>
</dbReference>
<dbReference type="AlphaFoldDB" id="A0A250KPN1"/>
<comment type="similarity">
    <text evidence="3">Belongs to the SmpB family.</text>
</comment>
<dbReference type="GO" id="GO:0070930">
    <property type="term" value="P:trans-translation-dependent protein tagging"/>
    <property type="evidence" value="ECO:0007669"/>
    <property type="project" value="TreeGrafter"/>
</dbReference>
<dbReference type="OrthoDB" id="9805462at2"/>
<comment type="function">
    <text evidence="3">Required for rescue of stalled ribosomes mediated by trans-translation. Binds to transfer-messenger RNA (tmRNA), required for stable association of tmRNA with ribosomes. tmRNA and SmpB together mimic tRNA shape, replacing the anticodon stem-loop with SmpB. tmRNA is encoded by the ssrA gene; the 2 termini fold to resemble tRNA(Ala) and it encodes a 'tag peptide', a short internal open reading frame. During trans-translation Ala-aminoacylated tmRNA acts like a tRNA, entering the A-site of stalled ribosomes, displacing the stalled mRNA. The ribosome then switches to translate the ORF on the tmRNA; the nascent peptide is terminated with the 'tag peptide' encoded by the tmRNA and targeted for degradation. The ribosome is freed to recommence translation, which seems to be the essential function of trans-translation.</text>
</comment>
<comment type="subcellular location">
    <subcellularLocation>
        <location evidence="3">Cytoplasm</location>
    </subcellularLocation>
    <text evidence="3">The tmRNA-SmpB complex associates with stalled 70S ribosomes.</text>
</comment>
<keyword evidence="1 3" id="KW-0963">Cytoplasm</keyword>
<dbReference type="GO" id="GO:0070929">
    <property type="term" value="P:trans-translation"/>
    <property type="evidence" value="ECO:0007669"/>
    <property type="project" value="UniProtKB-UniRule"/>
</dbReference>
<dbReference type="GO" id="GO:0005829">
    <property type="term" value="C:cytosol"/>
    <property type="evidence" value="ECO:0007669"/>
    <property type="project" value="TreeGrafter"/>
</dbReference>
<name>A0A250KPN1_9GAMM</name>
<organism evidence="5 6">
    <name type="scientific">Methylocaldum marinum</name>
    <dbReference type="NCBI Taxonomy" id="1432792"/>
    <lineage>
        <taxon>Bacteria</taxon>
        <taxon>Pseudomonadati</taxon>
        <taxon>Pseudomonadota</taxon>
        <taxon>Gammaproteobacteria</taxon>
        <taxon>Methylococcales</taxon>
        <taxon>Methylococcaceae</taxon>
        <taxon>Methylocaldum</taxon>
    </lineage>
</organism>
<feature type="region of interest" description="Disordered" evidence="4">
    <location>
        <begin position="134"/>
        <end position="159"/>
    </location>
</feature>
<evidence type="ECO:0000256" key="1">
    <source>
        <dbReference type="ARBA" id="ARBA00022490"/>
    </source>
</evidence>
<dbReference type="Proteomes" id="UP000266313">
    <property type="component" value="Chromosome"/>
</dbReference>
<dbReference type="KEGG" id="mmai:sS8_1683"/>
<dbReference type="InterPro" id="IPR023620">
    <property type="entry name" value="SmpB"/>
</dbReference>
<evidence type="ECO:0000313" key="6">
    <source>
        <dbReference type="Proteomes" id="UP000266313"/>
    </source>
</evidence>
<dbReference type="PANTHER" id="PTHR30308:SF2">
    <property type="entry name" value="SSRA-BINDING PROTEIN"/>
    <property type="match status" value="1"/>
</dbReference>
<dbReference type="RefSeq" id="WP_119629230.1">
    <property type="nucleotide sequence ID" value="NZ_AP017928.1"/>
</dbReference>
<protein>
    <recommendedName>
        <fullName evidence="3">SsrA-binding protein</fullName>
    </recommendedName>
    <alternativeName>
        <fullName evidence="3">Small protein B</fullName>
    </alternativeName>
</protein>
<dbReference type="GO" id="GO:0003723">
    <property type="term" value="F:RNA binding"/>
    <property type="evidence" value="ECO:0007669"/>
    <property type="project" value="UniProtKB-UniRule"/>
</dbReference>
<dbReference type="Pfam" id="PF01668">
    <property type="entry name" value="SmpB"/>
    <property type="match status" value="1"/>
</dbReference>
<dbReference type="EMBL" id="AP017928">
    <property type="protein sequence ID" value="BBA33640.1"/>
    <property type="molecule type" value="Genomic_DNA"/>
</dbReference>
<gene>
    <name evidence="3" type="primary">smpB</name>
    <name evidence="5" type="ORF">sS8_1683</name>
</gene>
<keyword evidence="6" id="KW-1185">Reference proteome</keyword>
<dbReference type="InterPro" id="IPR000037">
    <property type="entry name" value="SsrA-bd_prot"/>
</dbReference>
<dbReference type="SUPFAM" id="SSF74982">
    <property type="entry name" value="Small protein B (SmpB)"/>
    <property type="match status" value="1"/>
</dbReference>
<proteinExistence type="inferred from homology"/>
<evidence type="ECO:0000256" key="3">
    <source>
        <dbReference type="HAMAP-Rule" id="MF_00023"/>
    </source>
</evidence>
<sequence>MAAKKNKDTAGTGTIALNRQATHDYFIEERFEAGLVLQGWEIKSLRAGRAQLKESYVTLKNGEAWLLGAHVSPLASASTHVMPDPIRTRKLLLHRRELSKLIGHVERKGYTLIPLALYWKSGRAKLEIGLVRGKKQHDKRASEKERDWQREKQRIMKQR</sequence>
<dbReference type="PANTHER" id="PTHR30308">
    <property type="entry name" value="TMRNA-BINDING COMPONENT OF TRANS-TRANSLATION TAGGING COMPLEX"/>
    <property type="match status" value="1"/>
</dbReference>
<dbReference type="CDD" id="cd09294">
    <property type="entry name" value="SmpB"/>
    <property type="match status" value="1"/>
</dbReference>
<evidence type="ECO:0000256" key="2">
    <source>
        <dbReference type="ARBA" id="ARBA00022884"/>
    </source>
</evidence>
<reference evidence="5 6" key="1">
    <citation type="submission" date="2016-12" db="EMBL/GenBank/DDBJ databases">
        <title>Genome sequencing of Methylocaldum marinum.</title>
        <authorList>
            <person name="Takeuchi M."/>
            <person name="Kamagata Y."/>
            <person name="Hiraoka S."/>
            <person name="Oshima K."/>
            <person name="Hattori M."/>
            <person name="Iwasaki W."/>
        </authorList>
    </citation>
    <scope>NUCLEOTIDE SEQUENCE [LARGE SCALE GENOMIC DNA]</scope>
    <source>
        <strain evidence="5 6">S8</strain>
    </source>
</reference>
<dbReference type="NCBIfam" id="NF003843">
    <property type="entry name" value="PRK05422.1"/>
    <property type="match status" value="1"/>
</dbReference>
<dbReference type="Gene3D" id="2.40.280.10">
    <property type="match status" value="1"/>
</dbReference>
<dbReference type="PROSITE" id="PS01317">
    <property type="entry name" value="SSRP"/>
    <property type="match status" value="1"/>
</dbReference>
<dbReference type="InterPro" id="IPR020081">
    <property type="entry name" value="SsrA-bd_prot_CS"/>
</dbReference>
<feature type="compositionally biased region" description="Basic and acidic residues" evidence="4">
    <location>
        <begin position="139"/>
        <end position="159"/>
    </location>
</feature>